<feature type="transmembrane region" description="Helical" evidence="6">
    <location>
        <begin position="247"/>
        <end position="274"/>
    </location>
</feature>
<dbReference type="InterPro" id="IPR036259">
    <property type="entry name" value="MFS_trans_sf"/>
</dbReference>
<evidence type="ECO:0000256" key="4">
    <source>
        <dbReference type="ARBA" id="ARBA00022989"/>
    </source>
</evidence>
<evidence type="ECO:0000313" key="8">
    <source>
        <dbReference type="EMBL" id="KAJ5222948.1"/>
    </source>
</evidence>
<feature type="domain" description="Major facilitator superfamily (MFS) profile" evidence="7">
    <location>
        <begin position="34"/>
        <end position="457"/>
    </location>
</feature>
<dbReference type="InterPro" id="IPR011701">
    <property type="entry name" value="MFS"/>
</dbReference>
<dbReference type="OrthoDB" id="2985014at2759"/>
<dbReference type="AlphaFoldDB" id="A0A9W9THK1"/>
<reference evidence="8" key="2">
    <citation type="journal article" date="2023" name="IMA Fungus">
        <title>Comparative genomic study of the Penicillium genus elucidates a diverse pangenome and 15 lateral gene transfer events.</title>
        <authorList>
            <person name="Petersen C."/>
            <person name="Sorensen T."/>
            <person name="Nielsen M.R."/>
            <person name="Sondergaard T.E."/>
            <person name="Sorensen J.L."/>
            <person name="Fitzpatrick D.A."/>
            <person name="Frisvad J.C."/>
            <person name="Nielsen K.L."/>
        </authorList>
    </citation>
    <scope>NUCLEOTIDE SEQUENCE</scope>
    <source>
        <strain evidence="8">IBT 23319</strain>
    </source>
</reference>
<evidence type="ECO:0000256" key="5">
    <source>
        <dbReference type="ARBA" id="ARBA00023136"/>
    </source>
</evidence>
<dbReference type="GeneID" id="81387273"/>
<dbReference type="GO" id="GO:0022857">
    <property type="term" value="F:transmembrane transporter activity"/>
    <property type="evidence" value="ECO:0007669"/>
    <property type="project" value="InterPro"/>
</dbReference>
<name>A0A9W9THK1_PENCI</name>
<dbReference type="InterPro" id="IPR020846">
    <property type="entry name" value="MFS_dom"/>
</dbReference>
<feature type="transmembrane region" description="Helical" evidence="6">
    <location>
        <begin position="321"/>
        <end position="341"/>
    </location>
</feature>
<evidence type="ECO:0000256" key="1">
    <source>
        <dbReference type="ARBA" id="ARBA00004141"/>
    </source>
</evidence>
<evidence type="ECO:0000259" key="7">
    <source>
        <dbReference type="PROSITE" id="PS50850"/>
    </source>
</evidence>
<evidence type="ECO:0000313" key="9">
    <source>
        <dbReference type="Proteomes" id="UP001147733"/>
    </source>
</evidence>
<feature type="transmembrane region" description="Helical" evidence="6">
    <location>
        <begin position="353"/>
        <end position="372"/>
    </location>
</feature>
<evidence type="ECO:0000256" key="6">
    <source>
        <dbReference type="SAM" id="Phobius"/>
    </source>
</evidence>
<feature type="transmembrane region" description="Helical" evidence="6">
    <location>
        <begin position="294"/>
        <end position="314"/>
    </location>
</feature>
<dbReference type="Pfam" id="PF07690">
    <property type="entry name" value="MFS_1"/>
    <property type="match status" value="1"/>
</dbReference>
<organism evidence="8 9">
    <name type="scientific">Penicillium citrinum</name>
    <dbReference type="NCBI Taxonomy" id="5077"/>
    <lineage>
        <taxon>Eukaryota</taxon>
        <taxon>Fungi</taxon>
        <taxon>Dikarya</taxon>
        <taxon>Ascomycota</taxon>
        <taxon>Pezizomycotina</taxon>
        <taxon>Eurotiomycetes</taxon>
        <taxon>Eurotiomycetidae</taxon>
        <taxon>Eurotiales</taxon>
        <taxon>Aspergillaceae</taxon>
        <taxon>Penicillium</taxon>
    </lineage>
</organism>
<dbReference type="PROSITE" id="PS50850">
    <property type="entry name" value="MFS"/>
    <property type="match status" value="1"/>
</dbReference>
<feature type="transmembrane region" description="Helical" evidence="6">
    <location>
        <begin position="195"/>
        <end position="217"/>
    </location>
</feature>
<keyword evidence="2" id="KW-0813">Transport</keyword>
<dbReference type="Proteomes" id="UP001147733">
    <property type="component" value="Unassembled WGS sequence"/>
</dbReference>
<protein>
    <recommendedName>
        <fullName evidence="7">Major facilitator superfamily (MFS) profile domain-containing protein</fullName>
    </recommendedName>
</protein>
<dbReference type="Gene3D" id="1.20.1250.20">
    <property type="entry name" value="MFS general substrate transporter like domains"/>
    <property type="match status" value="2"/>
</dbReference>
<evidence type="ECO:0000256" key="2">
    <source>
        <dbReference type="ARBA" id="ARBA00022448"/>
    </source>
</evidence>
<gene>
    <name evidence="8" type="ORF">N7469_009188</name>
</gene>
<dbReference type="EMBL" id="JAPQKT010000008">
    <property type="protein sequence ID" value="KAJ5222948.1"/>
    <property type="molecule type" value="Genomic_DNA"/>
</dbReference>
<comment type="subcellular location">
    <subcellularLocation>
        <location evidence="1">Membrane</location>
        <topology evidence="1">Multi-pass membrane protein</topology>
    </subcellularLocation>
</comment>
<sequence length="457" mass="50511">MDLETEAARSSSSISSVDKAQANPKLRKIADFQVLPLLLVAFASYQLDRTNVSSALTGGFASSISVDQNTINIGNQLMFLGVIILEIPSNVILHRKQVGPRFWIGGQVLIFGIIAAAQIFIRDRTGFLVTRTILGLAEAGFIPGAMFTLSQWYSTEEITRRIAIFFFGMFGGTAVGPLFGAGLLRLDGRGNLSGWQWIFLVEGLWTIVVSIVLLTFLPERDKYEKPCEEDESSGREKSPTPKIPTKVIFATLFNISKWPHFLATASVFATWSPLTTYTPSIVMGLGFSRVQANALAAIGNFLTLPVVFFFAWLSDRTRKRGITVMVAILTYLIALICLRTIQSHVDNWSKFGLWTTTNALAVGYHPVHNAWIQMNSKSPEERSIGVAMFVMTATAGLMAGTQIFREEDSDKLYPNGLLTMIGLVILGLILTGLQEFIYYVQNRKAERHGNHTALNIL</sequence>
<keyword evidence="4 6" id="KW-1133">Transmembrane helix</keyword>
<comment type="caution">
    <text evidence="8">The sequence shown here is derived from an EMBL/GenBank/DDBJ whole genome shotgun (WGS) entry which is preliminary data.</text>
</comment>
<feature type="transmembrane region" description="Helical" evidence="6">
    <location>
        <begin position="384"/>
        <end position="404"/>
    </location>
</feature>
<dbReference type="GO" id="GO:0016020">
    <property type="term" value="C:membrane"/>
    <property type="evidence" value="ECO:0007669"/>
    <property type="project" value="UniProtKB-SubCell"/>
</dbReference>
<keyword evidence="9" id="KW-1185">Reference proteome</keyword>
<keyword evidence="3 6" id="KW-0812">Transmembrane</keyword>
<evidence type="ECO:0000256" key="3">
    <source>
        <dbReference type="ARBA" id="ARBA00022692"/>
    </source>
</evidence>
<feature type="transmembrane region" description="Helical" evidence="6">
    <location>
        <begin position="102"/>
        <end position="121"/>
    </location>
</feature>
<keyword evidence="5 6" id="KW-0472">Membrane</keyword>
<feature type="transmembrane region" description="Helical" evidence="6">
    <location>
        <begin position="416"/>
        <end position="440"/>
    </location>
</feature>
<dbReference type="PANTHER" id="PTHR43791:SF32">
    <property type="entry name" value="MAJOR FACILITATOR SUPERFAMILY (MFS) PROFILE DOMAIN-CONTAINING PROTEIN"/>
    <property type="match status" value="1"/>
</dbReference>
<dbReference type="SUPFAM" id="SSF103473">
    <property type="entry name" value="MFS general substrate transporter"/>
    <property type="match status" value="1"/>
</dbReference>
<reference evidence="8" key="1">
    <citation type="submission" date="2022-11" db="EMBL/GenBank/DDBJ databases">
        <authorList>
            <person name="Petersen C."/>
        </authorList>
    </citation>
    <scope>NUCLEOTIDE SEQUENCE</scope>
    <source>
        <strain evidence="8">IBT 23319</strain>
    </source>
</reference>
<proteinExistence type="predicted"/>
<feature type="transmembrane region" description="Helical" evidence="6">
    <location>
        <begin position="127"/>
        <end position="150"/>
    </location>
</feature>
<dbReference type="RefSeq" id="XP_056497871.1">
    <property type="nucleotide sequence ID" value="XM_056648106.1"/>
</dbReference>
<feature type="transmembrane region" description="Helical" evidence="6">
    <location>
        <begin position="162"/>
        <end position="183"/>
    </location>
</feature>
<dbReference type="PANTHER" id="PTHR43791">
    <property type="entry name" value="PERMEASE-RELATED"/>
    <property type="match status" value="1"/>
</dbReference>
<accession>A0A9W9THK1</accession>